<dbReference type="PANTHER" id="PTHR30204:SF93">
    <property type="entry name" value="HTH MERR-TYPE DOMAIN-CONTAINING PROTEIN"/>
    <property type="match status" value="1"/>
</dbReference>
<organism evidence="3 4">
    <name type="scientific">Labrys neptuniae</name>
    <dbReference type="NCBI Taxonomy" id="376174"/>
    <lineage>
        <taxon>Bacteria</taxon>
        <taxon>Pseudomonadati</taxon>
        <taxon>Pseudomonadota</taxon>
        <taxon>Alphaproteobacteria</taxon>
        <taxon>Hyphomicrobiales</taxon>
        <taxon>Xanthobacteraceae</taxon>
        <taxon>Labrys</taxon>
    </lineage>
</organism>
<dbReference type="SUPFAM" id="SSF46955">
    <property type="entry name" value="Putative DNA-binding domain"/>
    <property type="match status" value="1"/>
</dbReference>
<dbReference type="CDD" id="cd01106">
    <property type="entry name" value="HTH_TipAL-Mta"/>
    <property type="match status" value="1"/>
</dbReference>
<gene>
    <name evidence="3" type="ORF">ABXS05_26575</name>
</gene>
<dbReference type="PROSITE" id="PS50937">
    <property type="entry name" value="HTH_MERR_2"/>
    <property type="match status" value="1"/>
</dbReference>
<reference evidence="3 4" key="1">
    <citation type="submission" date="2024-07" db="EMBL/GenBank/DDBJ databases">
        <title>Description of Labrys sedimenti sp. nov., isolated from a diclofenac-degrading enrichment culture.</title>
        <authorList>
            <person name="Tancsics A."/>
            <person name="Csepanyi A."/>
        </authorList>
    </citation>
    <scope>NUCLEOTIDE SEQUENCE [LARGE SCALE GENOMIC DNA]</scope>
    <source>
        <strain evidence="3 4">LMG 23578</strain>
    </source>
</reference>
<dbReference type="Gene3D" id="1.10.1660.10">
    <property type="match status" value="1"/>
</dbReference>
<dbReference type="EMBL" id="JBFNQD010000012">
    <property type="protein sequence ID" value="MEW9309143.1"/>
    <property type="molecule type" value="Genomic_DNA"/>
</dbReference>
<evidence type="ECO:0000313" key="4">
    <source>
        <dbReference type="Proteomes" id="UP001555786"/>
    </source>
</evidence>
<dbReference type="PRINTS" id="PR00040">
    <property type="entry name" value="HTHMERR"/>
</dbReference>
<evidence type="ECO:0000259" key="2">
    <source>
        <dbReference type="PROSITE" id="PS50937"/>
    </source>
</evidence>
<feature type="domain" description="HTH merR-type" evidence="2">
    <location>
        <begin position="5"/>
        <end position="74"/>
    </location>
</feature>
<dbReference type="Pfam" id="PF13411">
    <property type="entry name" value="MerR_1"/>
    <property type="match status" value="1"/>
</dbReference>
<dbReference type="InterPro" id="IPR000551">
    <property type="entry name" value="MerR-type_HTH_dom"/>
</dbReference>
<dbReference type="SMART" id="SM00422">
    <property type="entry name" value="HTH_MERR"/>
    <property type="match status" value="1"/>
</dbReference>
<name>A0ABV3PVL2_9HYPH</name>
<keyword evidence="4" id="KW-1185">Reference proteome</keyword>
<dbReference type="Proteomes" id="UP001555786">
    <property type="component" value="Unassembled WGS sequence"/>
</dbReference>
<protein>
    <submittedName>
        <fullName evidence="3">MerR family transcriptional regulator</fullName>
    </submittedName>
</protein>
<sequence length="307" mass="34534">MSEKTYTIGELSRLSGIAVRRIRFYSDKGLLPPTARAGSGYRVYSEADRARLDLILALRDAGVKLGDIARLIARRLGLTDVLALRLDAIEVEIAAKRRIAAALRATLRLADPTPQDLRRLWTVTALSQTQFRTAIEAFYAEAGSDARMDPAWRDKMIAAATPDLPDDPTTAQFDAWTELMGMLTDRHYRDEMQASMRELWHDGFDPAAYRQASDQTFAQVRAAMDKGIAPDSDTGRAIAEAWLESSARAMKKEPDAAFLDWQLEQYRKHHARSRRYLELMAILRGDPPGQLAASEWGWIVEALSRRL</sequence>
<accession>A0ABV3PVL2</accession>
<dbReference type="InterPro" id="IPR047057">
    <property type="entry name" value="MerR_fam"/>
</dbReference>
<keyword evidence="1" id="KW-0238">DNA-binding</keyword>
<evidence type="ECO:0000256" key="1">
    <source>
        <dbReference type="ARBA" id="ARBA00023125"/>
    </source>
</evidence>
<dbReference type="PANTHER" id="PTHR30204">
    <property type="entry name" value="REDOX-CYCLING DRUG-SENSING TRANSCRIPTIONAL ACTIVATOR SOXR"/>
    <property type="match status" value="1"/>
</dbReference>
<dbReference type="InterPro" id="IPR009061">
    <property type="entry name" value="DNA-bd_dom_put_sf"/>
</dbReference>
<proteinExistence type="predicted"/>
<comment type="caution">
    <text evidence="3">The sequence shown here is derived from an EMBL/GenBank/DDBJ whole genome shotgun (WGS) entry which is preliminary data.</text>
</comment>
<evidence type="ECO:0000313" key="3">
    <source>
        <dbReference type="EMBL" id="MEW9309143.1"/>
    </source>
</evidence>
<dbReference type="RefSeq" id="WP_367625937.1">
    <property type="nucleotide sequence ID" value="NZ_JBFNQD010000012.1"/>
</dbReference>